<gene>
    <name evidence="1" type="ORF">UFOPK1358_01472</name>
    <name evidence="2" type="ORF">UFOPK2766_01480</name>
    <name evidence="3" type="ORF">UFOPK3519_00318</name>
</gene>
<name>A0A6J7F7X4_9ZZZZ</name>
<evidence type="ECO:0000313" key="1">
    <source>
        <dbReference type="EMBL" id="CAB4548659.1"/>
    </source>
</evidence>
<protein>
    <submittedName>
        <fullName evidence="3">Unannotated protein</fullName>
    </submittedName>
</protein>
<sequence length="60" mass="6559">MVVAKQFFTGKLLAGKFLASVYWYERSRGSGFVDSPTLSLRGSAPDAMIDPVVECVFQAL</sequence>
<organism evidence="3">
    <name type="scientific">freshwater metagenome</name>
    <dbReference type="NCBI Taxonomy" id="449393"/>
    <lineage>
        <taxon>unclassified sequences</taxon>
        <taxon>metagenomes</taxon>
        <taxon>ecological metagenomes</taxon>
    </lineage>
</organism>
<dbReference type="EMBL" id="CAEZYU010000070">
    <property type="protein sequence ID" value="CAB4748046.1"/>
    <property type="molecule type" value="Genomic_DNA"/>
</dbReference>
<dbReference type="EMBL" id="CAFBMG010000014">
    <property type="protein sequence ID" value="CAB4891706.1"/>
    <property type="molecule type" value="Genomic_DNA"/>
</dbReference>
<dbReference type="AlphaFoldDB" id="A0A6J7F7X4"/>
<dbReference type="EMBL" id="CAEZSF010000164">
    <property type="protein sequence ID" value="CAB4548659.1"/>
    <property type="molecule type" value="Genomic_DNA"/>
</dbReference>
<accession>A0A6J7F7X4</accession>
<evidence type="ECO:0000313" key="2">
    <source>
        <dbReference type="EMBL" id="CAB4748046.1"/>
    </source>
</evidence>
<evidence type="ECO:0000313" key="3">
    <source>
        <dbReference type="EMBL" id="CAB4891706.1"/>
    </source>
</evidence>
<reference evidence="3" key="1">
    <citation type="submission" date="2020-05" db="EMBL/GenBank/DDBJ databases">
        <authorList>
            <person name="Chiriac C."/>
            <person name="Salcher M."/>
            <person name="Ghai R."/>
            <person name="Kavagutti S V."/>
        </authorList>
    </citation>
    <scope>NUCLEOTIDE SEQUENCE</scope>
</reference>
<proteinExistence type="predicted"/>